<accession>A0A7X5V9Z8</accession>
<organism evidence="1 2">
    <name type="scientific">Kribbella shirazensis</name>
    <dbReference type="NCBI Taxonomy" id="1105143"/>
    <lineage>
        <taxon>Bacteria</taxon>
        <taxon>Bacillati</taxon>
        <taxon>Actinomycetota</taxon>
        <taxon>Actinomycetes</taxon>
        <taxon>Propionibacteriales</taxon>
        <taxon>Kribbellaceae</taxon>
        <taxon>Kribbella</taxon>
    </lineage>
</organism>
<comment type="caution">
    <text evidence="1">The sequence shown here is derived from an EMBL/GenBank/DDBJ whole genome shotgun (WGS) entry which is preliminary data.</text>
</comment>
<gene>
    <name evidence="1" type="ORF">BJY22_002658</name>
</gene>
<keyword evidence="2" id="KW-1185">Reference proteome</keyword>
<protein>
    <submittedName>
        <fullName evidence="1">Uncharacterized protein</fullName>
    </submittedName>
</protein>
<evidence type="ECO:0000313" key="2">
    <source>
        <dbReference type="Proteomes" id="UP000555407"/>
    </source>
</evidence>
<sequence>MTVAGWVWPANLRAALRHISACVDYTFDDWDWDAVEAALPQTDWEPLEHWYDYPIIGSRTLTVHLAHDDGFEPVGIRVEGELDEVLAARIETIIALLSDIRAAKT</sequence>
<reference evidence="1 2" key="1">
    <citation type="submission" date="2020-03" db="EMBL/GenBank/DDBJ databases">
        <title>Sequencing the genomes of 1000 actinobacteria strains.</title>
        <authorList>
            <person name="Klenk H.-P."/>
        </authorList>
    </citation>
    <scope>NUCLEOTIDE SEQUENCE [LARGE SCALE GENOMIC DNA]</scope>
    <source>
        <strain evidence="1 2">DSM 45490</strain>
    </source>
</reference>
<evidence type="ECO:0000313" key="1">
    <source>
        <dbReference type="EMBL" id="NIK56941.1"/>
    </source>
</evidence>
<dbReference type="Proteomes" id="UP000555407">
    <property type="component" value="Unassembled WGS sequence"/>
</dbReference>
<name>A0A7X5V9Z8_9ACTN</name>
<proteinExistence type="predicted"/>
<dbReference type="AlphaFoldDB" id="A0A7X5V9Z8"/>
<dbReference type="RefSeq" id="WP_167206651.1">
    <property type="nucleotide sequence ID" value="NZ_JAASRO010000001.1"/>
</dbReference>
<dbReference type="EMBL" id="JAASRO010000001">
    <property type="protein sequence ID" value="NIK56941.1"/>
    <property type="molecule type" value="Genomic_DNA"/>
</dbReference>